<dbReference type="Gene3D" id="2.40.70.10">
    <property type="entry name" value="Acid Proteases"/>
    <property type="match status" value="1"/>
</dbReference>
<proteinExistence type="predicted"/>
<evidence type="ECO:0000313" key="2">
    <source>
        <dbReference type="Proteomes" id="UP001558613"/>
    </source>
</evidence>
<accession>A0ABR3MRB3</accession>
<evidence type="ECO:0000313" key="1">
    <source>
        <dbReference type="EMBL" id="KAL1267154.1"/>
    </source>
</evidence>
<comment type="caution">
    <text evidence="1">The sequence shown here is derived from an EMBL/GenBank/DDBJ whole genome shotgun (WGS) entry which is preliminary data.</text>
</comment>
<evidence type="ECO:0008006" key="3">
    <source>
        <dbReference type="Google" id="ProtNLM"/>
    </source>
</evidence>
<reference evidence="1 2" key="1">
    <citation type="submission" date="2023-09" db="EMBL/GenBank/DDBJ databases">
        <authorList>
            <person name="Wang M."/>
        </authorList>
    </citation>
    <scope>NUCLEOTIDE SEQUENCE [LARGE SCALE GENOMIC DNA]</scope>
    <source>
        <strain evidence="1">GT-2023</strain>
        <tissue evidence="1">Liver</tissue>
    </source>
</reference>
<dbReference type="InterPro" id="IPR021109">
    <property type="entry name" value="Peptidase_aspartic_dom_sf"/>
</dbReference>
<dbReference type="PANTHER" id="PTHR15503:SF36">
    <property type="entry name" value="RETROTRANSPOSON GAG-LIKE PROTEIN 5"/>
    <property type="match status" value="1"/>
</dbReference>
<dbReference type="PANTHER" id="PTHR15503">
    <property type="entry name" value="LDOC1 RELATED"/>
    <property type="match status" value="1"/>
</dbReference>
<protein>
    <recommendedName>
        <fullName evidence="3">Peptidase A2 domain-containing protein</fullName>
    </recommendedName>
</protein>
<dbReference type="EMBL" id="JAYMGO010000010">
    <property type="protein sequence ID" value="KAL1267154.1"/>
    <property type="molecule type" value="Genomic_DNA"/>
</dbReference>
<sequence length="209" mass="22214">MGASPCLDSPKSCTLLPVTFQYKDTIPSSSALVDSGAEGSFLDISVAAQWGIPFIPLPSLISVRSLKGLLLSSITHSTPSVSIVVSGNHREVIELYLLNSLGTPVVLGHPWLVQHNPHVDWSGNSVLSWSQSCLALCLGAALSPGLVSVFQVETADLSGVLAEYHDLCRVFSKSRATSLPPHRPYDCAIDLLLGTSPHKGRLYSLSGPE</sequence>
<keyword evidence="2" id="KW-1185">Reference proteome</keyword>
<dbReference type="CDD" id="cd00303">
    <property type="entry name" value="retropepsin_like"/>
    <property type="match status" value="1"/>
</dbReference>
<dbReference type="Proteomes" id="UP001558613">
    <property type="component" value="Unassembled WGS sequence"/>
</dbReference>
<dbReference type="InterPro" id="IPR032567">
    <property type="entry name" value="RTL1-rel"/>
</dbReference>
<name>A0ABR3MRB3_9TELE</name>
<organism evidence="1 2">
    <name type="scientific">Cirrhinus molitorella</name>
    <name type="common">mud carp</name>
    <dbReference type="NCBI Taxonomy" id="172907"/>
    <lineage>
        <taxon>Eukaryota</taxon>
        <taxon>Metazoa</taxon>
        <taxon>Chordata</taxon>
        <taxon>Craniata</taxon>
        <taxon>Vertebrata</taxon>
        <taxon>Euteleostomi</taxon>
        <taxon>Actinopterygii</taxon>
        <taxon>Neopterygii</taxon>
        <taxon>Teleostei</taxon>
        <taxon>Ostariophysi</taxon>
        <taxon>Cypriniformes</taxon>
        <taxon>Cyprinidae</taxon>
        <taxon>Labeoninae</taxon>
        <taxon>Labeonini</taxon>
        <taxon>Cirrhinus</taxon>
    </lineage>
</organism>
<gene>
    <name evidence="1" type="ORF">QQF64_002829</name>
</gene>